<dbReference type="PANTHER" id="PTHR43547:SF2">
    <property type="entry name" value="HYBRID SIGNAL TRANSDUCTION HISTIDINE KINASE C"/>
    <property type="match status" value="1"/>
</dbReference>
<dbReference type="InterPro" id="IPR004358">
    <property type="entry name" value="Sig_transdc_His_kin-like_C"/>
</dbReference>
<feature type="domain" description="Histidine kinase" evidence="7">
    <location>
        <begin position="1525"/>
        <end position="1748"/>
    </location>
</feature>
<evidence type="ECO:0000259" key="7">
    <source>
        <dbReference type="PROSITE" id="PS50109"/>
    </source>
</evidence>
<evidence type="ECO:0000256" key="1">
    <source>
        <dbReference type="ARBA" id="ARBA00000085"/>
    </source>
</evidence>
<dbReference type="CDD" id="cd00082">
    <property type="entry name" value="HisKA"/>
    <property type="match status" value="1"/>
</dbReference>
<feature type="domain" description="Histidine kinase" evidence="7">
    <location>
        <begin position="871"/>
        <end position="1089"/>
    </location>
</feature>
<dbReference type="InterPro" id="IPR011123">
    <property type="entry name" value="Y_Y_Y"/>
</dbReference>
<evidence type="ECO:0000256" key="6">
    <source>
        <dbReference type="SAM" id="Phobius"/>
    </source>
</evidence>
<keyword evidence="3 4" id="KW-0597">Phosphoprotein</keyword>
<dbReference type="EC" id="2.7.13.3" evidence="2"/>
<evidence type="ECO:0000259" key="8">
    <source>
        <dbReference type="PROSITE" id="PS50110"/>
    </source>
</evidence>
<feature type="modified residue" description="4-aspartylphosphate" evidence="4">
    <location>
        <position position="1191"/>
    </location>
</feature>
<protein>
    <recommendedName>
        <fullName evidence="2">histidine kinase</fullName>
        <ecNumber evidence="2">2.7.13.3</ecNumber>
    </recommendedName>
</protein>
<dbReference type="InterPro" id="IPR029016">
    <property type="entry name" value="GAF-like_dom_sf"/>
</dbReference>
<evidence type="ECO:0000313" key="9">
    <source>
        <dbReference type="EMBL" id="QTD51630.1"/>
    </source>
</evidence>
<dbReference type="SUPFAM" id="SSF47384">
    <property type="entry name" value="Homodimeric domain of signal transducing histidine kinase"/>
    <property type="match status" value="1"/>
</dbReference>
<evidence type="ECO:0000256" key="2">
    <source>
        <dbReference type="ARBA" id="ARBA00012438"/>
    </source>
</evidence>
<accession>A0A8A4TPZ6</accession>
<dbReference type="KEGG" id="scor:J3U87_04100"/>
<dbReference type="InterPro" id="IPR015943">
    <property type="entry name" value="WD40/YVTN_repeat-like_dom_sf"/>
</dbReference>
<feature type="transmembrane region" description="Helical" evidence="6">
    <location>
        <begin position="23"/>
        <end position="40"/>
    </location>
</feature>
<dbReference type="EMBL" id="CP071793">
    <property type="protein sequence ID" value="QTD51630.1"/>
    <property type="molecule type" value="Genomic_DNA"/>
</dbReference>
<feature type="domain" description="Response regulatory" evidence="8">
    <location>
        <begin position="1141"/>
        <end position="1258"/>
    </location>
</feature>
<dbReference type="Gene3D" id="3.30.450.40">
    <property type="match status" value="1"/>
</dbReference>
<keyword evidence="6" id="KW-0472">Membrane</keyword>
<dbReference type="SUPFAM" id="SSF63829">
    <property type="entry name" value="Calcium-dependent phosphotriesterase"/>
    <property type="match status" value="2"/>
</dbReference>
<dbReference type="Gene3D" id="1.10.287.130">
    <property type="match status" value="1"/>
</dbReference>
<dbReference type="InterPro" id="IPR036890">
    <property type="entry name" value="HATPase_C_sf"/>
</dbReference>
<dbReference type="InterPro" id="IPR011110">
    <property type="entry name" value="Reg_prop"/>
</dbReference>
<dbReference type="CDD" id="cd16922">
    <property type="entry name" value="HATPase_EvgS-ArcB-TorS-like"/>
    <property type="match status" value="1"/>
</dbReference>
<dbReference type="InterPro" id="IPR001789">
    <property type="entry name" value="Sig_transdc_resp-reg_receiver"/>
</dbReference>
<name>A0A8A4TPZ6_SULCO</name>
<evidence type="ECO:0000256" key="4">
    <source>
        <dbReference type="PROSITE-ProRule" id="PRU00169"/>
    </source>
</evidence>
<keyword evidence="10" id="KW-1185">Reference proteome</keyword>
<gene>
    <name evidence="9" type="ORF">J3U87_04100</name>
</gene>
<keyword evidence="6" id="KW-0812">Transmembrane</keyword>
<dbReference type="CDD" id="cd17574">
    <property type="entry name" value="REC_OmpR"/>
    <property type="match status" value="1"/>
</dbReference>
<dbReference type="SMART" id="SM00387">
    <property type="entry name" value="HATPase_c"/>
    <property type="match status" value="2"/>
</dbReference>
<dbReference type="SMART" id="SM00388">
    <property type="entry name" value="HisKA"/>
    <property type="match status" value="1"/>
</dbReference>
<dbReference type="Pfam" id="PF00072">
    <property type="entry name" value="Response_reg"/>
    <property type="match status" value="1"/>
</dbReference>
<dbReference type="Pfam" id="PF00512">
    <property type="entry name" value="HisKA"/>
    <property type="match status" value="1"/>
</dbReference>
<dbReference type="PRINTS" id="PR00344">
    <property type="entry name" value="BCTRLSENSOR"/>
</dbReference>
<dbReference type="SUPFAM" id="SSF55781">
    <property type="entry name" value="GAF domain-like"/>
    <property type="match status" value="1"/>
</dbReference>
<dbReference type="PROSITE" id="PS50110">
    <property type="entry name" value="RESPONSE_REGULATORY"/>
    <property type="match status" value="1"/>
</dbReference>
<dbReference type="Gene3D" id="3.30.565.10">
    <property type="entry name" value="Histidine kinase-like ATPase, C-terminal domain"/>
    <property type="match status" value="2"/>
</dbReference>
<dbReference type="SUPFAM" id="SSF55874">
    <property type="entry name" value="ATPase domain of HSP90 chaperone/DNA topoisomerase II/histidine kinase"/>
    <property type="match status" value="2"/>
</dbReference>
<dbReference type="InterPro" id="IPR013783">
    <property type="entry name" value="Ig-like_fold"/>
</dbReference>
<dbReference type="InterPro" id="IPR003594">
    <property type="entry name" value="HATPase_dom"/>
</dbReference>
<dbReference type="Pfam" id="PF02518">
    <property type="entry name" value="HATPase_c"/>
    <property type="match status" value="2"/>
</dbReference>
<keyword evidence="6" id="KW-1133">Transmembrane helix</keyword>
<dbReference type="InterPro" id="IPR005467">
    <property type="entry name" value="His_kinase_dom"/>
</dbReference>
<dbReference type="Gene3D" id="2.130.10.10">
    <property type="entry name" value="YVTN repeat-like/Quinoprotein amine dehydrogenase"/>
    <property type="match status" value="5"/>
</dbReference>
<reference evidence="9" key="1">
    <citation type="submission" date="2021-03" db="EMBL/GenBank/DDBJ databases">
        <title>Acanthopleuribacteraceae sp. M133.</title>
        <authorList>
            <person name="Wang G."/>
        </authorList>
    </citation>
    <scope>NUCLEOTIDE SEQUENCE</scope>
    <source>
        <strain evidence="9">M133</strain>
    </source>
</reference>
<evidence type="ECO:0000256" key="3">
    <source>
        <dbReference type="ARBA" id="ARBA00022553"/>
    </source>
</evidence>
<organism evidence="9 10">
    <name type="scientific">Sulfidibacter corallicola</name>
    <dbReference type="NCBI Taxonomy" id="2818388"/>
    <lineage>
        <taxon>Bacteria</taxon>
        <taxon>Pseudomonadati</taxon>
        <taxon>Acidobacteriota</taxon>
        <taxon>Holophagae</taxon>
        <taxon>Acanthopleuribacterales</taxon>
        <taxon>Acanthopleuribacteraceae</taxon>
        <taxon>Sulfidibacter</taxon>
    </lineage>
</organism>
<proteinExistence type="predicted"/>
<dbReference type="Pfam" id="PF07495">
    <property type="entry name" value="Y_Y_Y"/>
    <property type="match status" value="1"/>
</dbReference>
<dbReference type="Gene3D" id="3.40.50.2300">
    <property type="match status" value="1"/>
</dbReference>
<dbReference type="InterPro" id="IPR011006">
    <property type="entry name" value="CheY-like_superfamily"/>
</dbReference>
<dbReference type="RefSeq" id="WP_237381757.1">
    <property type="nucleotide sequence ID" value="NZ_CP071793.1"/>
</dbReference>
<dbReference type="PROSITE" id="PS50109">
    <property type="entry name" value="HIS_KIN"/>
    <property type="match status" value="2"/>
</dbReference>
<comment type="catalytic activity">
    <reaction evidence="1">
        <text>ATP + protein L-histidine = ADP + protein N-phospho-L-histidine.</text>
        <dbReference type="EC" id="2.7.13.3"/>
    </reaction>
</comment>
<keyword evidence="5" id="KW-0175">Coiled coil</keyword>
<dbReference type="SUPFAM" id="SSF63825">
    <property type="entry name" value="YWTD domain"/>
    <property type="match status" value="1"/>
</dbReference>
<dbReference type="InterPro" id="IPR036097">
    <property type="entry name" value="HisK_dim/P_sf"/>
</dbReference>
<dbReference type="InterPro" id="IPR003661">
    <property type="entry name" value="HisK_dim/P_dom"/>
</dbReference>
<dbReference type="Proteomes" id="UP000663929">
    <property type="component" value="Chromosome"/>
</dbReference>
<dbReference type="SUPFAM" id="SSF52172">
    <property type="entry name" value="CheY-like"/>
    <property type="match status" value="1"/>
</dbReference>
<sequence>MSVEADVGKKETVSLVVRGLERLRWLFAILLIAGGSLYAASAGQRFTINRVQHEMGLSHSTIYMIVQGPKGFLWFGTQNGLNKYDGHKTTIYQHRPGDDNSLLSNSISSMVFDAQGVLWLGTWGGGLNRFDPASETFTHFVNDTRDPRSLSSNLVQTVFRDRRNRIWVGTNQGGLNLFDPATGTFTRYQHDPDDPESLSHNRVWSVTEDWRGRIWVATSEGLNRLEESGRFTHFFHDPDNPLSLSHNKIRQVICNRHGLLWVGTEAGLNLFDPDSESTQEYQSDADPKHYLKTQVITILYEDREGSLWVGTIFHGLSRFVADEKHPSLGRFERFTHDPIDLNSLSQNDIRAVIQDRSGVFWVGTRTGGLNKMVPTKFDHHRLFSYSPTDLIHNRVNALVMDRFDRLWVGSVGGLIRWDFQGDAHRFYNHRPGDPETLCDDRIYALGVDSRDRIWIGTFAGGISVLEPELGKMVLQLPAPDPLPNGSLRAIFEDSRQNMWLGTHGGLVRYRLADGDTTVFATLANDAGSLSDNHINAILEDGAGRIWIGTENGGLNRFDPTTERFARFRHDSNRPHSLSQNHVRPMLLGRDDVLWIGTYGGGLNRLDRLDADPESAMFTRYTVEDGLPDDTIYAMIEMGDYLWISTEQSLCRFHPATETFRTYDRYDGLQEHGFNAGAVTHGADSRIFFGGNNGFNSFLPGQVRDNLRKPQIAITGFKVFDSEVPFDARDNATNPIRIRHDDSVISFHFAVLDFNAPEKNRYAYKLEGFDRDFVDGGARSEVTYTNLDPGDYRFMVKGANNDGVWSETTTSLAVTIVSPPWQRWWAYCLYALGAVSLFWMYKRNQDRKLALERMVVESLQRNNRLKDEFLANTSHELRTPLNGIIGIVESMIDGATGTLPTNMKQNLQMVAASGRRLANLVNDILDFSKLKTRDLALQCKPLDLSATVEMVLTVSHALVGSKPLVLQNEVPEDLPRVRGDEDRLLQILYNLVGNAIKFTPKGSVTVRAVEEEGWIRVTVSDTGIGIAADKHEAIFESFEQVDGSTARSYGGSGLGLAITKRLVELHEGHIWVESEPEEGATFSFTLPVADAEDRYPTATELAAENDFGSQPGAAMAIGIPAPHEWTFEKQGQSLAKAAAEFKLLLVDDDAVNLQVLVNHLSLQGYTLHLASSGQEALDILESEGPFDLVLLDVMMPKMSGYDVCRRMRRRHGPSALPILLLTAKNQVTDLVEGFAAGASDYLFKPVARDELLARLSTHLQLVIKTRELRSSNAKLEEYNQMLEQKVDERTRDVRASHRELQILEKIVQEINREVSLESLLAKLLEQAIGLFTKATGGLFFLAEPGPPSRVHHYFRIAARVGHEHLDLPPLVPDTWFFERFENFMEEVQGGVYRISPREGKPDPLSRIVMDIRIEGSLEGFLVLDNQDEVHAFDDDDFQKLHRLREHAVSAVSKVRFLEELKAKNAEILRAQEKLVDAAHHAGMAEIATNLLHNIGNAMASVKTSIEVLLESLDQNQALRFYRRILDMLREFQEPADLAQFFERDPRGEMVVSSFGRIESEWGRYMSGLREETNRLQHHLIAIDNIVESQREIAASESLVEEADLHQLLDSVLHFQRLNLEKAEIELVREYGDLPRVAVQKAKFNRVLVHLISNAIDALREVPRPRRLILRTTTTKQGAVQLSVIDQGAGIPEENVSRIFTQGFTTKEGGQGYGLHYCANAINEMKGSIRVESQGAGKGTKFTVDLPTAA</sequence>
<feature type="coiled-coil region" evidence="5">
    <location>
        <begin position="1264"/>
        <end position="1312"/>
    </location>
</feature>
<dbReference type="PANTHER" id="PTHR43547">
    <property type="entry name" value="TWO-COMPONENT HISTIDINE KINASE"/>
    <property type="match status" value="1"/>
</dbReference>
<dbReference type="GO" id="GO:0000155">
    <property type="term" value="F:phosphorelay sensor kinase activity"/>
    <property type="evidence" value="ECO:0007669"/>
    <property type="project" value="InterPro"/>
</dbReference>
<evidence type="ECO:0000313" key="10">
    <source>
        <dbReference type="Proteomes" id="UP000663929"/>
    </source>
</evidence>
<dbReference type="FunFam" id="3.30.565.10:FF:000010">
    <property type="entry name" value="Sensor histidine kinase RcsC"/>
    <property type="match status" value="1"/>
</dbReference>
<dbReference type="SMART" id="SM00448">
    <property type="entry name" value="REC"/>
    <property type="match status" value="1"/>
</dbReference>
<dbReference type="Gene3D" id="2.60.40.10">
    <property type="entry name" value="Immunoglobulins"/>
    <property type="match status" value="1"/>
</dbReference>
<evidence type="ECO:0000256" key="5">
    <source>
        <dbReference type="SAM" id="Coils"/>
    </source>
</evidence>
<dbReference type="Pfam" id="PF07494">
    <property type="entry name" value="Reg_prop"/>
    <property type="match status" value="6"/>
</dbReference>